<evidence type="ECO:0000313" key="2">
    <source>
        <dbReference type="EMBL" id="TXS92204.1"/>
    </source>
</evidence>
<proteinExistence type="predicted"/>
<dbReference type="InterPro" id="IPR018643">
    <property type="entry name" value="DUF2069_membrane"/>
</dbReference>
<gene>
    <name evidence="2" type="ORF">FV139_15600</name>
</gene>
<dbReference type="EMBL" id="VRZA01000005">
    <property type="protein sequence ID" value="TXS92204.1"/>
    <property type="molecule type" value="Genomic_DNA"/>
</dbReference>
<feature type="transmembrane region" description="Helical" evidence="1">
    <location>
        <begin position="56"/>
        <end position="76"/>
    </location>
</feature>
<sequence>MNGVPAVIWLGKLLPLLLFLPGMLRDRLRSYIWLCFVCLLYFIALVERLFAIPGSALAIVGMLAVVSLFCAAMLYVRWRSRELNAGSAPPA</sequence>
<protein>
    <submittedName>
        <fullName evidence="2">DUF2069 domain-containing protein</fullName>
    </submittedName>
</protein>
<keyword evidence="1" id="KW-0472">Membrane</keyword>
<dbReference type="Proteomes" id="UP000321039">
    <property type="component" value="Unassembled WGS sequence"/>
</dbReference>
<feature type="transmembrane region" description="Helical" evidence="1">
    <location>
        <begin position="6"/>
        <end position="24"/>
    </location>
</feature>
<evidence type="ECO:0000313" key="3">
    <source>
        <dbReference type="Proteomes" id="UP000321039"/>
    </source>
</evidence>
<accession>A0A5C8ZWR4</accession>
<evidence type="ECO:0000256" key="1">
    <source>
        <dbReference type="SAM" id="Phobius"/>
    </source>
</evidence>
<organism evidence="2 3">
    <name type="scientific">Parahaliea maris</name>
    <dbReference type="NCBI Taxonomy" id="2716870"/>
    <lineage>
        <taxon>Bacteria</taxon>
        <taxon>Pseudomonadati</taxon>
        <taxon>Pseudomonadota</taxon>
        <taxon>Gammaproteobacteria</taxon>
        <taxon>Cellvibrionales</taxon>
        <taxon>Halieaceae</taxon>
        <taxon>Parahaliea</taxon>
    </lineage>
</organism>
<keyword evidence="1" id="KW-1133">Transmembrane helix</keyword>
<keyword evidence="1" id="KW-0812">Transmembrane</keyword>
<comment type="caution">
    <text evidence="2">The sequence shown here is derived from an EMBL/GenBank/DDBJ whole genome shotgun (WGS) entry which is preliminary data.</text>
</comment>
<reference evidence="2 3" key="1">
    <citation type="submission" date="2019-08" db="EMBL/GenBank/DDBJ databases">
        <title>Parahaliea maris sp. nov., isolated from the surface seawater.</title>
        <authorList>
            <person name="Liu Y."/>
        </authorList>
    </citation>
    <scope>NUCLEOTIDE SEQUENCE [LARGE SCALE GENOMIC DNA]</scope>
    <source>
        <strain evidence="2 3">HSLHS9</strain>
    </source>
</reference>
<feature type="transmembrane region" description="Helical" evidence="1">
    <location>
        <begin position="31"/>
        <end position="50"/>
    </location>
</feature>
<keyword evidence="3" id="KW-1185">Reference proteome</keyword>
<dbReference type="Pfam" id="PF09842">
    <property type="entry name" value="DUF2069"/>
    <property type="match status" value="1"/>
</dbReference>
<name>A0A5C8ZWR4_9GAMM</name>
<dbReference type="AlphaFoldDB" id="A0A5C8ZWR4"/>